<gene>
    <name evidence="2" type="ORF">BD626DRAFT_509806</name>
</gene>
<dbReference type="InterPro" id="IPR001810">
    <property type="entry name" value="F-box_dom"/>
</dbReference>
<reference evidence="2 3" key="1">
    <citation type="journal article" date="2019" name="New Phytol.">
        <title>Comparative genomics reveals unique wood-decay strategies and fruiting body development in the Schizophyllaceae.</title>
        <authorList>
            <person name="Almasi E."/>
            <person name="Sahu N."/>
            <person name="Krizsan K."/>
            <person name="Balint B."/>
            <person name="Kovacs G.M."/>
            <person name="Kiss B."/>
            <person name="Cseklye J."/>
            <person name="Drula E."/>
            <person name="Henrissat B."/>
            <person name="Nagy I."/>
            <person name="Chovatia M."/>
            <person name="Adam C."/>
            <person name="LaButti K."/>
            <person name="Lipzen A."/>
            <person name="Riley R."/>
            <person name="Grigoriev I.V."/>
            <person name="Nagy L.G."/>
        </authorList>
    </citation>
    <scope>NUCLEOTIDE SEQUENCE [LARGE SCALE GENOMIC DNA]</scope>
    <source>
        <strain evidence="2 3">NL-1724</strain>
    </source>
</reference>
<name>A0A550C2A1_9AGAR</name>
<dbReference type="SUPFAM" id="SSF81383">
    <property type="entry name" value="F-box domain"/>
    <property type="match status" value="1"/>
</dbReference>
<accession>A0A550C2A1</accession>
<proteinExistence type="predicted"/>
<feature type="domain" description="F-box" evidence="1">
    <location>
        <begin position="11"/>
        <end position="49"/>
    </location>
</feature>
<dbReference type="Pfam" id="PF12937">
    <property type="entry name" value="F-box-like"/>
    <property type="match status" value="1"/>
</dbReference>
<evidence type="ECO:0000313" key="2">
    <source>
        <dbReference type="EMBL" id="TRM58846.1"/>
    </source>
</evidence>
<dbReference type="InterPro" id="IPR036047">
    <property type="entry name" value="F-box-like_dom_sf"/>
</dbReference>
<keyword evidence="3" id="KW-1185">Reference proteome</keyword>
<comment type="caution">
    <text evidence="2">The sequence shown here is derived from an EMBL/GenBank/DDBJ whole genome shotgun (WGS) entry which is preliminary data.</text>
</comment>
<evidence type="ECO:0000313" key="3">
    <source>
        <dbReference type="Proteomes" id="UP000320762"/>
    </source>
</evidence>
<dbReference type="Gene3D" id="1.20.1280.50">
    <property type="match status" value="1"/>
</dbReference>
<sequence>MHEALLIADILGLVFNDNALHPADLYRCALVCRHWRDTAVSKLWEDVDFENLLRLFPLDRDDPDTISGDGHGALFRDLNLFSSHAMSVRRLTVSLKTVPEIEQRSIACLTYGAIMYPSLQHLFLEDHPQDGRTDLVLDFIYHLLNDRANNTSESHCPTALLRSFQSKNIPIPDVLRILRMRRARHLHSVRITAAIVHSNDLSYISRSLRETMDTHTFREVTVARTLQSFPPPRDMPLSLEHLRSLSSFRHLTRVEFINFGVAALGDIEYAACAAWWPQLRVFSVEPPVSTEPREPCTLEAVEAFARKCPDLERLSLPLQSIIPPEYTPALPLRSRPAPAVTIYAGGGRMAMIGDLYWQWSDDPAAKARHLKNLAVYLLALFPELECVYKGTSTDLDPDWDMYGPGKERGIWMEFAVSLAALKGNTKLG</sequence>
<dbReference type="OrthoDB" id="3543113at2759"/>
<evidence type="ECO:0000259" key="1">
    <source>
        <dbReference type="Pfam" id="PF12937"/>
    </source>
</evidence>
<organism evidence="2 3">
    <name type="scientific">Schizophyllum amplum</name>
    <dbReference type="NCBI Taxonomy" id="97359"/>
    <lineage>
        <taxon>Eukaryota</taxon>
        <taxon>Fungi</taxon>
        <taxon>Dikarya</taxon>
        <taxon>Basidiomycota</taxon>
        <taxon>Agaricomycotina</taxon>
        <taxon>Agaricomycetes</taxon>
        <taxon>Agaricomycetidae</taxon>
        <taxon>Agaricales</taxon>
        <taxon>Schizophyllaceae</taxon>
        <taxon>Schizophyllum</taxon>
    </lineage>
</organism>
<dbReference type="EMBL" id="VDMD01000032">
    <property type="protein sequence ID" value="TRM58846.1"/>
    <property type="molecule type" value="Genomic_DNA"/>
</dbReference>
<dbReference type="Proteomes" id="UP000320762">
    <property type="component" value="Unassembled WGS sequence"/>
</dbReference>
<protein>
    <recommendedName>
        <fullName evidence="1">F-box domain-containing protein</fullName>
    </recommendedName>
</protein>
<dbReference type="AlphaFoldDB" id="A0A550C2A1"/>